<feature type="compositionally biased region" description="Basic and acidic residues" evidence="1">
    <location>
        <begin position="108"/>
        <end position="119"/>
    </location>
</feature>
<feature type="compositionally biased region" description="Basic and acidic residues" evidence="1">
    <location>
        <begin position="199"/>
        <end position="245"/>
    </location>
</feature>
<dbReference type="EMBL" id="WNCL01000002">
    <property type="protein sequence ID" value="MTU42227.1"/>
    <property type="molecule type" value="Genomic_DNA"/>
</dbReference>
<proteinExistence type="predicted"/>
<protein>
    <submittedName>
        <fullName evidence="3">Uncharacterized protein</fullName>
    </submittedName>
</protein>
<keyword evidence="2" id="KW-0732">Signal</keyword>
<dbReference type="Proteomes" id="UP000462362">
    <property type="component" value="Unassembled WGS sequence"/>
</dbReference>
<evidence type="ECO:0000256" key="1">
    <source>
        <dbReference type="SAM" id="MobiDB-lite"/>
    </source>
</evidence>
<feature type="region of interest" description="Disordered" evidence="1">
    <location>
        <begin position="108"/>
        <end position="255"/>
    </location>
</feature>
<feature type="compositionally biased region" description="Basic and acidic residues" evidence="1">
    <location>
        <begin position="177"/>
        <end position="191"/>
    </location>
</feature>
<dbReference type="RefSeq" id="WP_021868368.1">
    <property type="nucleotide sequence ID" value="NZ_CAJUON010000007.1"/>
</dbReference>
<sequence>MRIPLILFTLGLLSFNAWAVEPPSTVPFAKRYDPASITTASRAREVIAAYDNEKRVWENWYKEETAQCYRNFFVTYCLDKAKSERTEHINEARRVWLVARDFLRKERSEQAVKDRKAAEAKQAAKNAKMDAQPARVAKAPSKTRDVTPRKPGEGHAADRVLTPEEEKANAEAYAMKQQEREQRIAEQESKVPEAPSMTPEERIQARAERRAAAEKKRAENIKKRAEKAAEYERQVKLREEQEKKNSVTGDLIPRL</sequence>
<name>A0A6I3S535_9BURK</name>
<evidence type="ECO:0000313" key="3">
    <source>
        <dbReference type="EMBL" id="MTU42227.1"/>
    </source>
</evidence>
<accession>A0A6I3S535</accession>
<organism evidence="3 4">
    <name type="scientific">Parasutterella excrementihominis</name>
    <dbReference type="NCBI Taxonomy" id="487175"/>
    <lineage>
        <taxon>Bacteria</taxon>
        <taxon>Pseudomonadati</taxon>
        <taxon>Pseudomonadota</taxon>
        <taxon>Betaproteobacteria</taxon>
        <taxon>Burkholderiales</taxon>
        <taxon>Sutterellaceae</taxon>
        <taxon>Parasutterella</taxon>
    </lineage>
</organism>
<feature type="compositionally biased region" description="Basic and acidic residues" evidence="1">
    <location>
        <begin position="142"/>
        <end position="169"/>
    </location>
</feature>
<feature type="signal peptide" evidence="2">
    <location>
        <begin position="1"/>
        <end position="19"/>
    </location>
</feature>
<gene>
    <name evidence="3" type="ORF">GMD42_01040</name>
</gene>
<comment type="caution">
    <text evidence="3">The sequence shown here is derived from an EMBL/GenBank/DDBJ whole genome shotgun (WGS) entry which is preliminary data.</text>
</comment>
<feature type="chain" id="PRO_5043714154" evidence="2">
    <location>
        <begin position="20"/>
        <end position="255"/>
    </location>
</feature>
<evidence type="ECO:0000256" key="2">
    <source>
        <dbReference type="SAM" id="SignalP"/>
    </source>
</evidence>
<evidence type="ECO:0000313" key="4">
    <source>
        <dbReference type="Proteomes" id="UP000462362"/>
    </source>
</evidence>
<reference evidence="3 4" key="1">
    <citation type="journal article" date="2019" name="Nat. Med.">
        <title>A library of human gut bacterial isolates paired with longitudinal multiomics data enables mechanistic microbiome research.</title>
        <authorList>
            <person name="Poyet M."/>
            <person name="Groussin M."/>
            <person name="Gibbons S.M."/>
            <person name="Avila-Pacheco J."/>
            <person name="Jiang X."/>
            <person name="Kearney S.M."/>
            <person name="Perrotta A.R."/>
            <person name="Berdy B."/>
            <person name="Zhao S."/>
            <person name="Lieberman T.D."/>
            <person name="Swanson P.K."/>
            <person name="Smith M."/>
            <person name="Roesemann S."/>
            <person name="Alexander J.E."/>
            <person name="Rich S.A."/>
            <person name="Livny J."/>
            <person name="Vlamakis H."/>
            <person name="Clish C."/>
            <person name="Bullock K."/>
            <person name="Deik A."/>
            <person name="Scott J."/>
            <person name="Pierce K.A."/>
            <person name="Xavier R.J."/>
            <person name="Alm E.J."/>
        </authorList>
    </citation>
    <scope>NUCLEOTIDE SEQUENCE [LARGE SCALE GENOMIC DNA]</scope>
    <source>
        <strain evidence="3 4">BIOML-A2</strain>
    </source>
</reference>
<dbReference type="AlphaFoldDB" id="A0A6I3S535"/>